<feature type="domain" description="Strictosidine synthase conserved region" evidence="4">
    <location>
        <begin position="203"/>
        <end position="283"/>
    </location>
</feature>
<name>A0AA36H532_CYLNA</name>
<reference evidence="5" key="1">
    <citation type="submission" date="2023-07" db="EMBL/GenBank/DDBJ databases">
        <authorList>
            <consortium name="CYATHOMIX"/>
        </authorList>
    </citation>
    <scope>NUCLEOTIDE SEQUENCE</scope>
    <source>
        <strain evidence="5">N/A</strain>
    </source>
</reference>
<feature type="transmembrane region" description="Helical" evidence="3">
    <location>
        <begin position="29"/>
        <end position="50"/>
    </location>
</feature>
<dbReference type="PANTHER" id="PTHR10426:SF124">
    <property type="entry name" value="STRICTOSIDINE SYNTHASE CONSERVED REGION DOMAIN-CONTAINING PROTEIN"/>
    <property type="match status" value="1"/>
</dbReference>
<evidence type="ECO:0000313" key="6">
    <source>
        <dbReference type="Proteomes" id="UP001176961"/>
    </source>
</evidence>
<keyword evidence="3" id="KW-0812">Transmembrane</keyword>
<dbReference type="Pfam" id="PF03088">
    <property type="entry name" value="Str_synth"/>
    <property type="match status" value="1"/>
</dbReference>
<keyword evidence="2" id="KW-0325">Glycoprotein</keyword>
<dbReference type="GO" id="GO:0012505">
    <property type="term" value="C:endomembrane system"/>
    <property type="evidence" value="ECO:0007669"/>
    <property type="project" value="TreeGrafter"/>
</dbReference>
<dbReference type="Proteomes" id="UP001176961">
    <property type="component" value="Unassembled WGS sequence"/>
</dbReference>
<dbReference type="PANTHER" id="PTHR10426">
    <property type="entry name" value="STRICTOSIDINE SYNTHASE-RELATED"/>
    <property type="match status" value="1"/>
</dbReference>
<keyword evidence="3" id="KW-1133">Transmembrane helix</keyword>
<dbReference type="GO" id="GO:0016787">
    <property type="term" value="F:hydrolase activity"/>
    <property type="evidence" value="ECO:0007669"/>
    <property type="project" value="TreeGrafter"/>
</dbReference>
<comment type="caution">
    <text evidence="5">The sequence shown here is derived from an EMBL/GenBank/DDBJ whole genome shotgun (WGS) entry which is preliminary data.</text>
</comment>
<dbReference type="InterPro" id="IPR018119">
    <property type="entry name" value="Strictosidine_synth_cons-reg"/>
</dbReference>
<sequence length="410" mass="45221">MAKGAKGSERVRGPAKVLPKQGEVKSRPLLVVSAVVASLAIAVACTHLFVSSPINAVAYQLPTPPAFEGELAPNGRLSKAELILDDQVYGPECIAIDRKSDKLYTGLRTGLICEIDYKEKQPKILRAVRLTSLEGCDGSYKSMVKCGRPLGMRLHPKTNELYVLDAYLGLYVINWKTEKVRQLFAGAVSITDDDTAIPTRYLNDFDFLPDGRIVITEASTKFDDRDFIYELLEHRPNGRLLVFNPANDHLSILSDRLYFPNGVEVVRGKIFVAEMGMSRILKYSPSSKTVDVLIDNLPGYPDNIRQANDGKLWVPLAALRSDGDNWLAARPTLRNLLTKLLSPQAVNAIAEWISSKYGLVLKVDVETGKITESLHDPEGRVADITTAIEDGHGNLLLGSDANYYLAKLKL</sequence>
<evidence type="ECO:0000259" key="4">
    <source>
        <dbReference type="Pfam" id="PF03088"/>
    </source>
</evidence>
<dbReference type="AlphaFoldDB" id="A0AA36H532"/>
<proteinExistence type="inferred from homology"/>
<dbReference type="Pfam" id="PF20067">
    <property type="entry name" value="SSL_N"/>
    <property type="match status" value="1"/>
</dbReference>
<evidence type="ECO:0000256" key="2">
    <source>
        <dbReference type="ARBA" id="ARBA00023180"/>
    </source>
</evidence>
<dbReference type="FunFam" id="2.120.10.30:FF:000094">
    <property type="entry name" value="Protein CBG06215"/>
    <property type="match status" value="1"/>
</dbReference>
<evidence type="ECO:0000313" key="5">
    <source>
        <dbReference type="EMBL" id="CAJ0604276.1"/>
    </source>
</evidence>
<comment type="similarity">
    <text evidence="1">Belongs to the strictosidine synthase family.</text>
</comment>
<evidence type="ECO:0000256" key="3">
    <source>
        <dbReference type="SAM" id="Phobius"/>
    </source>
</evidence>
<dbReference type="EMBL" id="CATQJL010000305">
    <property type="protein sequence ID" value="CAJ0604276.1"/>
    <property type="molecule type" value="Genomic_DNA"/>
</dbReference>
<keyword evidence="6" id="KW-1185">Reference proteome</keyword>
<accession>A0AA36H532</accession>
<protein>
    <recommendedName>
        <fullName evidence="4">Strictosidine synthase conserved region domain-containing protein</fullName>
    </recommendedName>
</protein>
<dbReference type="SUPFAM" id="SSF63829">
    <property type="entry name" value="Calcium-dependent phosphotriesterase"/>
    <property type="match status" value="1"/>
</dbReference>
<dbReference type="InterPro" id="IPR011042">
    <property type="entry name" value="6-blade_b-propeller_TolB-like"/>
</dbReference>
<keyword evidence="3" id="KW-0472">Membrane</keyword>
<organism evidence="5 6">
    <name type="scientific">Cylicocyclus nassatus</name>
    <name type="common">Nematode worm</name>
    <dbReference type="NCBI Taxonomy" id="53992"/>
    <lineage>
        <taxon>Eukaryota</taxon>
        <taxon>Metazoa</taxon>
        <taxon>Ecdysozoa</taxon>
        <taxon>Nematoda</taxon>
        <taxon>Chromadorea</taxon>
        <taxon>Rhabditida</taxon>
        <taxon>Rhabditina</taxon>
        <taxon>Rhabditomorpha</taxon>
        <taxon>Strongyloidea</taxon>
        <taxon>Strongylidae</taxon>
        <taxon>Cylicocyclus</taxon>
    </lineage>
</organism>
<dbReference type="Gene3D" id="2.120.10.30">
    <property type="entry name" value="TolB, C-terminal domain"/>
    <property type="match status" value="1"/>
</dbReference>
<gene>
    <name evidence="5" type="ORF">CYNAS_LOCUS16259</name>
</gene>
<evidence type="ECO:0000256" key="1">
    <source>
        <dbReference type="ARBA" id="ARBA00009191"/>
    </source>
</evidence>